<sequence>MAYSKELLEETQGHLLDLLIQDKQSAEIVTAVFAYYAENAAK</sequence>
<dbReference type="KEGG" id="wso:WSWS_01093"/>
<name>A0A288QBT2_9LACO</name>
<protein>
    <submittedName>
        <fullName evidence="1">Uncharacterized protein</fullName>
    </submittedName>
</protein>
<keyword evidence="2" id="KW-1185">Reference proteome</keyword>
<comment type="caution">
    <text evidence="1">The sequence shown here is derived from an EMBL/GenBank/DDBJ whole genome shotgun (WGS) entry which is preliminary data.</text>
</comment>
<evidence type="ECO:0000313" key="1">
    <source>
        <dbReference type="EMBL" id="RDL12284.1"/>
    </source>
</evidence>
<dbReference type="GeneID" id="94546845"/>
<reference evidence="1 2" key="1">
    <citation type="submission" date="2018-07" db="EMBL/GenBank/DDBJ databases">
        <title>Genomic Encyclopedia of Type Strains, Phase III (KMG-III): the genomes of soil and plant-associated and newly described type strains.</title>
        <authorList>
            <person name="Whitman W."/>
        </authorList>
    </citation>
    <scope>NUCLEOTIDE SEQUENCE [LARGE SCALE GENOMIC DNA]</scope>
    <source>
        <strain evidence="1 2">CECT 7031</strain>
    </source>
</reference>
<dbReference type="RefSeq" id="WP_257784809.1">
    <property type="nucleotide sequence ID" value="NZ_BJYO01000002.1"/>
</dbReference>
<proteinExistence type="predicted"/>
<organism evidence="1 2">
    <name type="scientific">Weissella soli</name>
    <dbReference type="NCBI Taxonomy" id="155866"/>
    <lineage>
        <taxon>Bacteria</taxon>
        <taxon>Bacillati</taxon>
        <taxon>Bacillota</taxon>
        <taxon>Bacilli</taxon>
        <taxon>Lactobacillales</taxon>
        <taxon>Lactobacillaceae</taxon>
        <taxon>Weissella</taxon>
    </lineage>
</organism>
<dbReference type="AlphaFoldDB" id="A0A288QBT2"/>
<dbReference type="Proteomes" id="UP000254912">
    <property type="component" value="Unassembled WGS sequence"/>
</dbReference>
<evidence type="ECO:0000313" key="2">
    <source>
        <dbReference type="Proteomes" id="UP000254912"/>
    </source>
</evidence>
<gene>
    <name evidence="1" type="ORF">DFP99_0722</name>
</gene>
<dbReference type="EMBL" id="QRAS01000001">
    <property type="protein sequence ID" value="RDL12284.1"/>
    <property type="molecule type" value="Genomic_DNA"/>
</dbReference>
<accession>A0A288QBT2</accession>